<evidence type="ECO:0000313" key="2">
    <source>
        <dbReference type="EMBL" id="KAL2846224.1"/>
    </source>
</evidence>
<organism evidence="2 3">
    <name type="scientific">Aspergillus pseudodeflectus</name>
    <dbReference type="NCBI Taxonomy" id="176178"/>
    <lineage>
        <taxon>Eukaryota</taxon>
        <taxon>Fungi</taxon>
        <taxon>Dikarya</taxon>
        <taxon>Ascomycota</taxon>
        <taxon>Pezizomycotina</taxon>
        <taxon>Eurotiomycetes</taxon>
        <taxon>Eurotiomycetidae</taxon>
        <taxon>Eurotiales</taxon>
        <taxon>Aspergillaceae</taxon>
        <taxon>Aspergillus</taxon>
        <taxon>Aspergillus subgen. Nidulantes</taxon>
    </lineage>
</organism>
<dbReference type="EMBL" id="JBFXLR010000033">
    <property type="protein sequence ID" value="KAL2846224.1"/>
    <property type="molecule type" value="Genomic_DNA"/>
</dbReference>
<dbReference type="RefSeq" id="XP_070897039.1">
    <property type="nucleotide sequence ID" value="XM_071046161.1"/>
</dbReference>
<protein>
    <submittedName>
        <fullName evidence="2">Uncharacterized protein</fullName>
    </submittedName>
</protein>
<accession>A0ABR4K387</accession>
<gene>
    <name evidence="2" type="ORF">BJX68DRAFT_268704</name>
</gene>
<name>A0ABR4K387_9EURO</name>
<evidence type="ECO:0000256" key="1">
    <source>
        <dbReference type="SAM" id="MobiDB-lite"/>
    </source>
</evidence>
<reference evidence="2 3" key="1">
    <citation type="submission" date="2024-07" db="EMBL/GenBank/DDBJ databases">
        <title>Section-level genome sequencing and comparative genomics of Aspergillus sections Usti and Cavernicolus.</title>
        <authorList>
            <consortium name="Lawrence Berkeley National Laboratory"/>
            <person name="Nybo J.L."/>
            <person name="Vesth T.C."/>
            <person name="Theobald S."/>
            <person name="Frisvad J.C."/>
            <person name="Larsen T.O."/>
            <person name="Kjaerboelling I."/>
            <person name="Rothschild-Mancinelli K."/>
            <person name="Lyhne E.K."/>
            <person name="Kogle M.E."/>
            <person name="Barry K."/>
            <person name="Clum A."/>
            <person name="Na H."/>
            <person name="Ledsgaard L."/>
            <person name="Lin J."/>
            <person name="Lipzen A."/>
            <person name="Kuo A."/>
            <person name="Riley R."/>
            <person name="Mondo S."/>
            <person name="LaButti K."/>
            <person name="Haridas S."/>
            <person name="Pangalinan J."/>
            <person name="Salamov A.A."/>
            <person name="Simmons B.A."/>
            <person name="Magnuson J.K."/>
            <person name="Chen J."/>
            <person name="Drula E."/>
            <person name="Henrissat B."/>
            <person name="Wiebenga A."/>
            <person name="Lubbers R.J."/>
            <person name="Gomes A.C."/>
            <person name="Macurrencykelacurrency M.R."/>
            <person name="Stajich J."/>
            <person name="Grigoriev I.V."/>
            <person name="Mortensen U.H."/>
            <person name="De vries R.P."/>
            <person name="Baker S.E."/>
            <person name="Andersen M.R."/>
        </authorList>
    </citation>
    <scope>NUCLEOTIDE SEQUENCE [LARGE SCALE GENOMIC DNA]</scope>
    <source>
        <strain evidence="2 3">CBS 756.74</strain>
    </source>
</reference>
<proteinExistence type="predicted"/>
<dbReference type="Proteomes" id="UP001610444">
    <property type="component" value="Unassembled WGS sequence"/>
</dbReference>
<dbReference type="GeneID" id="98161325"/>
<keyword evidence="3" id="KW-1185">Reference proteome</keyword>
<feature type="region of interest" description="Disordered" evidence="1">
    <location>
        <begin position="126"/>
        <end position="149"/>
    </location>
</feature>
<evidence type="ECO:0000313" key="3">
    <source>
        <dbReference type="Proteomes" id="UP001610444"/>
    </source>
</evidence>
<comment type="caution">
    <text evidence="2">The sequence shown here is derived from an EMBL/GenBank/DDBJ whole genome shotgun (WGS) entry which is preliminary data.</text>
</comment>
<sequence length="149" mass="16312">MATKTVFPAFPSPGADDIAGQVVTLDHWSAKVWSRTPDLLHSPEECDTSPHPPDMTALIRAKNEGFIGFVYLDQGDQHIFEGEQVCRYIISSMSSVPSNVDLPGDVPCVQTQPALQLVLQASSHDLMQKNQHSRSRTLGDALGRTRAQT</sequence>